<dbReference type="EMBL" id="JAINUF010000001">
    <property type="protein sequence ID" value="KAJ8381719.1"/>
    <property type="molecule type" value="Genomic_DNA"/>
</dbReference>
<proteinExistence type="predicted"/>
<reference evidence="2" key="1">
    <citation type="journal article" date="2023" name="Science">
        <title>Genome structures resolve the early diversification of teleost fishes.</title>
        <authorList>
            <person name="Parey E."/>
            <person name="Louis A."/>
            <person name="Montfort J."/>
            <person name="Bouchez O."/>
            <person name="Roques C."/>
            <person name="Iampietro C."/>
            <person name="Lluch J."/>
            <person name="Castinel A."/>
            <person name="Donnadieu C."/>
            <person name="Desvignes T."/>
            <person name="Floi Bucao C."/>
            <person name="Jouanno E."/>
            <person name="Wen M."/>
            <person name="Mejri S."/>
            <person name="Dirks R."/>
            <person name="Jansen H."/>
            <person name="Henkel C."/>
            <person name="Chen W.J."/>
            <person name="Zahm M."/>
            <person name="Cabau C."/>
            <person name="Klopp C."/>
            <person name="Thompson A.W."/>
            <person name="Robinson-Rechavi M."/>
            <person name="Braasch I."/>
            <person name="Lecointre G."/>
            <person name="Bobe J."/>
            <person name="Postlethwait J.H."/>
            <person name="Berthelot C."/>
            <person name="Roest Crollius H."/>
            <person name="Guiguen Y."/>
        </authorList>
    </citation>
    <scope>NUCLEOTIDE SEQUENCE</scope>
    <source>
        <strain evidence="2">WJC10195</strain>
    </source>
</reference>
<accession>A0A9Q1JF25</accession>
<organism evidence="2 3">
    <name type="scientific">Synaphobranchus kaupii</name>
    <name type="common">Kaup's arrowtooth eel</name>
    <dbReference type="NCBI Taxonomy" id="118154"/>
    <lineage>
        <taxon>Eukaryota</taxon>
        <taxon>Metazoa</taxon>
        <taxon>Chordata</taxon>
        <taxon>Craniata</taxon>
        <taxon>Vertebrata</taxon>
        <taxon>Euteleostomi</taxon>
        <taxon>Actinopterygii</taxon>
        <taxon>Neopterygii</taxon>
        <taxon>Teleostei</taxon>
        <taxon>Anguilliformes</taxon>
        <taxon>Synaphobranchidae</taxon>
        <taxon>Synaphobranchus</taxon>
    </lineage>
</organism>
<evidence type="ECO:0000313" key="3">
    <source>
        <dbReference type="Proteomes" id="UP001152622"/>
    </source>
</evidence>
<feature type="region of interest" description="Disordered" evidence="1">
    <location>
        <begin position="71"/>
        <end position="112"/>
    </location>
</feature>
<dbReference type="Proteomes" id="UP001152622">
    <property type="component" value="Chromosome 1"/>
</dbReference>
<gene>
    <name evidence="2" type="ORF">SKAU_G00024970</name>
</gene>
<dbReference type="AlphaFoldDB" id="A0A9Q1JF25"/>
<comment type="caution">
    <text evidence="2">The sequence shown here is derived from an EMBL/GenBank/DDBJ whole genome shotgun (WGS) entry which is preliminary data.</text>
</comment>
<name>A0A9Q1JF25_SYNKA</name>
<keyword evidence="3" id="KW-1185">Reference proteome</keyword>
<evidence type="ECO:0000313" key="2">
    <source>
        <dbReference type="EMBL" id="KAJ8381719.1"/>
    </source>
</evidence>
<feature type="compositionally biased region" description="Low complexity" evidence="1">
    <location>
        <begin position="100"/>
        <end position="112"/>
    </location>
</feature>
<sequence length="112" mass="12870">MVWKREDIAAHCRFSLLPALALCQAIQPITVLRRSVVKRELEHLLDLLEWGGTPLIYADHSRTVFLNPENHREEAHASTEPRLFPVQPTPFLREKPEPSDPSSSHSSPPRFR</sequence>
<evidence type="ECO:0000256" key="1">
    <source>
        <dbReference type="SAM" id="MobiDB-lite"/>
    </source>
</evidence>
<protein>
    <submittedName>
        <fullName evidence="2">Uncharacterized protein</fullName>
    </submittedName>
</protein>